<comment type="caution">
    <text evidence="2">The sequence shown here is derived from an EMBL/GenBank/DDBJ whole genome shotgun (WGS) entry which is preliminary data.</text>
</comment>
<reference evidence="2 3" key="1">
    <citation type="submission" date="2017-09" db="EMBL/GenBank/DDBJ databases">
        <title>Depth-based differentiation of microbial function through sediment-hosted aquifers and enrichment of novel symbionts in the deep terrestrial subsurface.</title>
        <authorList>
            <person name="Probst A.J."/>
            <person name="Ladd B."/>
            <person name="Jarett J.K."/>
            <person name="Geller-Mcgrath D.E."/>
            <person name="Sieber C.M."/>
            <person name="Emerson J.B."/>
            <person name="Anantharaman K."/>
            <person name="Thomas B.C."/>
            <person name="Malmstrom R."/>
            <person name="Stieglmeier M."/>
            <person name="Klingl A."/>
            <person name="Woyke T."/>
            <person name="Ryan C.M."/>
            <person name="Banfield J.F."/>
        </authorList>
    </citation>
    <scope>NUCLEOTIDE SEQUENCE [LARGE SCALE GENOMIC DNA]</scope>
    <source>
        <strain evidence="2">CG23_combo_of_CG06-09_8_20_14_all_38_19</strain>
    </source>
</reference>
<gene>
    <name evidence="2" type="ORF">COX36_03430</name>
</gene>
<dbReference type="AlphaFoldDB" id="A0A2G9YVZ6"/>
<feature type="transmembrane region" description="Helical" evidence="1">
    <location>
        <begin position="12"/>
        <end position="34"/>
    </location>
</feature>
<name>A0A2G9YVZ6_9BACT</name>
<protein>
    <submittedName>
        <fullName evidence="2">Uncharacterized protein</fullName>
    </submittedName>
</protein>
<dbReference type="EMBL" id="PCRP01000057">
    <property type="protein sequence ID" value="PIP23397.1"/>
    <property type="molecule type" value="Genomic_DNA"/>
</dbReference>
<dbReference type="Proteomes" id="UP000230273">
    <property type="component" value="Unassembled WGS sequence"/>
</dbReference>
<keyword evidence="1" id="KW-1133">Transmembrane helix</keyword>
<organism evidence="2 3">
    <name type="scientific">Candidatus Nealsonbacteria bacterium CG23_combo_of_CG06-09_8_20_14_all_38_19</name>
    <dbReference type="NCBI Taxonomy" id="1974721"/>
    <lineage>
        <taxon>Bacteria</taxon>
        <taxon>Candidatus Nealsoniibacteriota</taxon>
    </lineage>
</organism>
<evidence type="ECO:0000256" key="1">
    <source>
        <dbReference type="SAM" id="Phobius"/>
    </source>
</evidence>
<evidence type="ECO:0000313" key="2">
    <source>
        <dbReference type="EMBL" id="PIP23397.1"/>
    </source>
</evidence>
<keyword evidence="1" id="KW-0812">Transmembrane</keyword>
<keyword evidence="1" id="KW-0472">Membrane</keyword>
<sequence>MTKLSFNNSNTNWRYLLMVVILAFIVGGGILWYLQQEVPFYQLPEVKMLEKREVKNFKECVAKGYPILELYPRQCKTPDGKTFVEKIEEIKQEISFSDLFDMNPGEKRYGIEQIEVIDIGFVETGIYEQKFVYGDKEYILTEDLSMQGMRAGTTTYSLQKLKKNGSRENLKNYLGDIEKWESNGGTGPMFMQYENNLYLIMSIWKEEGNYSAIIIKNIDKDDIVKDTLVSITGNPTKGLRSSGSILIIKNKLYFKLLESCSPQDKHESKVSCDISYYFVDENGKFIKDESFKKEKEEFFLG</sequence>
<accession>A0A2G9YVZ6</accession>
<proteinExistence type="predicted"/>
<evidence type="ECO:0000313" key="3">
    <source>
        <dbReference type="Proteomes" id="UP000230273"/>
    </source>
</evidence>